<evidence type="ECO:0000313" key="2">
    <source>
        <dbReference type="EMBL" id="QYZ78232.1"/>
    </source>
</evidence>
<dbReference type="AlphaFoldDB" id="A0A8G0ZYI7"/>
<reference evidence="2" key="1">
    <citation type="journal article" date="2005" name="Int. J. Syst. Evol. Microbiol.">
        <title>Methanofollis formosanus sp. nov., isolated from a fish pond.</title>
        <authorList>
            <person name="Wu S.Y."/>
            <person name="Chen S.C."/>
            <person name="Lai M.C."/>
        </authorList>
    </citation>
    <scope>NUCLEOTIDE SEQUENCE</scope>
    <source>
        <strain evidence="2">ML15</strain>
    </source>
</reference>
<keyword evidence="1" id="KW-0812">Transmembrane</keyword>
<dbReference type="OrthoDB" id="112381at2157"/>
<dbReference type="KEGG" id="mfk:E2N92_01700"/>
<gene>
    <name evidence="2" type="ORF">E2N92_01700</name>
</gene>
<keyword evidence="1" id="KW-1133">Transmembrane helix</keyword>
<dbReference type="RefSeq" id="WP_220681975.1">
    <property type="nucleotide sequence ID" value="NZ_CP037968.1"/>
</dbReference>
<evidence type="ECO:0000313" key="3">
    <source>
        <dbReference type="Proteomes" id="UP000826709"/>
    </source>
</evidence>
<feature type="transmembrane region" description="Helical" evidence="1">
    <location>
        <begin position="42"/>
        <end position="62"/>
    </location>
</feature>
<organism evidence="2 3">
    <name type="scientific">Methanofollis formosanus</name>
    <dbReference type="NCBI Taxonomy" id="299308"/>
    <lineage>
        <taxon>Archaea</taxon>
        <taxon>Methanobacteriati</taxon>
        <taxon>Methanobacteriota</taxon>
        <taxon>Stenosarchaea group</taxon>
        <taxon>Methanomicrobia</taxon>
        <taxon>Methanomicrobiales</taxon>
        <taxon>Methanomicrobiaceae</taxon>
        <taxon>Methanofollis</taxon>
    </lineage>
</organism>
<dbReference type="Proteomes" id="UP000826709">
    <property type="component" value="Chromosome"/>
</dbReference>
<keyword evidence="3" id="KW-1185">Reference proteome</keyword>
<accession>A0A8G0ZYI7</accession>
<reference evidence="2" key="2">
    <citation type="submission" date="2019-03" db="EMBL/GenBank/DDBJ databases">
        <authorList>
            <person name="Chen S.-C."/>
            <person name="Wu S.-Y."/>
            <person name="Lai M.-C."/>
        </authorList>
    </citation>
    <scope>NUCLEOTIDE SEQUENCE</scope>
    <source>
        <strain evidence="2">ML15</strain>
    </source>
</reference>
<dbReference type="EMBL" id="CP037968">
    <property type="protein sequence ID" value="QYZ78232.1"/>
    <property type="molecule type" value="Genomic_DNA"/>
</dbReference>
<name>A0A8G0ZYI7_9EURY</name>
<keyword evidence="1" id="KW-0472">Membrane</keyword>
<proteinExistence type="predicted"/>
<protein>
    <submittedName>
        <fullName evidence="2">Uncharacterized protein</fullName>
    </submittedName>
</protein>
<evidence type="ECO:0000256" key="1">
    <source>
        <dbReference type="SAM" id="Phobius"/>
    </source>
</evidence>
<sequence length="68" mass="7063">MIPFDPPLALAVVLGMAGAVLVACRSARARTAGFGVWVCGNVYVTVMFAFYAVTAGVGMVNAGEGRRR</sequence>